<dbReference type="AlphaFoldDB" id="A0A5C6AQB2"/>
<reference evidence="3 4" key="1">
    <citation type="submission" date="2019-02" db="EMBL/GenBank/DDBJ databases">
        <title>Deep-cultivation of Planctomycetes and their phenomic and genomic characterization uncovers novel biology.</title>
        <authorList>
            <person name="Wiegand S."/>
            <person name="Jogler M."/>
            <person name="Boedeker C."/>
            <person name="Pinto D."/>
            <person name="Vollmers J."/>
            <person name="Rivas-Marin E."/>
            <person name="Kohn T."/>
            <person name="Peeters S.H."/>
            <person name="Heuer A."/>
            <person name="Rast P."/>
            <person name="Oberbeckmann S."/>
            <person name="Bunk B."/>
            <person name="Jeske O."/>
            <person name="Meyerdierks A."/>
            <person name="Storesund J.E."/>
            <person name="Kallscheuer N."/>
            <person name="Luecker S."/>
            <person name="Lage O.M."/>
            <person name="Pohl T."/>
            <person name="Merkel B.J."/>
            <person name="Hornburger P."/>
            <person name="Mueller R.-W."/>
            <person name="Bruemmer F."/>
            <person name="Labrenz M."/>
            <person name="Spormann A.M."/>
            <person name="Op Den Camp H."/>
            <person name="Overmann J."/>
            <person name="Amann R."/>
            <person name="Jetten M.S.M."/>
            <person name="Mascher T."/>
            <person name="Medema M.H."/>
            <person name="Devos D.P."/>
            <person name="Kaster A.-K."/>
            <person name="Ovreas L."/>
            <person name="Rohde M."/>
            <person name="Galperin M.Y."/>
            <person name="Jogler C."/>
        </authorList>
    </citation>
    <scope>NUCLEOTIDE SEQUENCE [LARGE SCALE GENOMIC DNA]</scope>
    <source>
        <strain evidence="3 4">Pla52n</strain>
    </source>
</reference>
<proteinExistence type="predicted"/>
<name>A0A5C6AQB2_9BACT</name>
<keyword evidence="1" id="KW-1133">Transmembrane helix</keyword>
<dbReference type="Proteomes" id="UP000320176">
    <property type="component" value="Unassembled WGS sequence"/>
</dbReference>
<dbReference type="RefSeq" id="WP_197454668.1">
    <property type="nucleotide sequence ID" value="NZ_CP151726.1"/>
</dbReference>
<dbReference type="PANTHER" id="PTHR12110">
    <property type="entry name" value="HYDROXYPYRUVATE ISOMERASE"/>
    <property type="match status" value="1"/>
</dbReference>
<protein>
    <submittedName>
        <fullName evidence="3">Xylose isomerase-like TIM barrel</fullName>
    </submittedName>
</protein>
<accession>A0A5C6AQB2</accession>
<evidence type="ECO:0000259" key="2">
    <source>
        <dbReference type="Pfam" id="PF01261"/>
    </source>
</evidence>
<evidence type="ECO:0000313" key="3">
    <source>
        <dbReference type="EMBL" id="TWU02233.1"/>
    </source>
</evidence>
<evidence type="ECO:0000256" key="1">
    <source>
        <dbReference type="SAM" id="Phobius"/>
    </source>
</evidence>
<gene>
    <name evidence="3" type="ORF">Pla52n_32830</name>
</gene>
<dbReference type="Gene3D" id="3.20.20.150">
    <property type="entry name" value="Divalent-metal-dependent TIM barrel enzymes"/>
    <property type="match status" value="1"/>
</dbReference>
<sequence>MAEREPIADKTVDQNRLSRRAMIGTGVAFGVLASGNTIAAVAETDASCTLGFSTYGMKSLTSEQAIAELDRIGYDAVELAVRTDYDADSAMLSQERRKALRMQLADSHLKLTSLMEHVYPTDAKSQEIAVERLKLAGQVAHDLSPDAPPLIQTVLGGGEFETVKNQLRDRLGQWVRLADAAEVVIAIKPHRGGVVSKPSEAVWLIEQLGKPSRLRMVYDYSHYAYRDLPMDETIRVALPHTAHIAVKDAVQEGDRVVFRLPGESDAIDFPALIRQFHAGGYRGDINCEVSGMVSGKPGYDPIAAAETCYKNMSRAFHQSGVERLRRSR</sequence>
<dbReference type="GO" id="GO:0016853">
    <property type="term" value="F:isomerase activity"/>
    <property type="evidence" value="ECO:0007669"/>
    <property type="project" value="UniProtKB-KW"/>
</dbReference>
<evidence type="ECO:0000313" key="4">
    <source>
        <dbReference type="Proteomes" id="UP000320176"/>
    </source>
</evidence>
<keyword evidence="1" id="KW-0812">Transmembrane</keyword>
<comment type="caution">
    <text evidence="3">The sequence shown here is derived from an EMBL/GenBank/DDBJ whole genome shotgun (WGS) entry which is preliminary data.</text>
</comment>
<keyword evidence="1" id="KW-0472">Membrane</keyword>
<dbReference type="Pfam" id="PF01261">
    <property type="entry name" value="AP_endonuc_2"/>
    <property type="match status" value="1"/>
</dbReference>
<feature type="transmembrane region" description="Helical" evidence="1">
    <location>
        <begin position="21"/>
        <end position="42"/>
    </location>
</feature>
<dbReference type="InterPro" id="IPR013022">
    <property type="entry name" value="Xyl_isomerase-like_TIM-brl"/>
</dbReference>
<dbReference type="EMBL" id="SJPN01000004">
    <property type="protein sequence ID" value="TWU02233.1"/>
    <property type="molecule type" value="Genomic_DNA"/>
</dbReference>
<keyword evidence="3" id="KW-0413">Isomerase</keyword>
<dbReference type="InterPro" id="IPR036237">
    <property type="entry name" value="Xyl_isomerase-like_sf"/>
</dbReference>
<keyword evidence="4" id="KW-1185">Reference proteome</keyword>
<feature type="domain" description="Xylose isomerase-like TIM barrel" evidence="2">
    <location>
        <begin position="67"/>
        <end position="292"/>
    </location>
</feature>
<dbReference type="SUPFAM" id="SSF51658">
    <property type="entry name" value="Xylose isomerase-like"/>
    <property type="match status" value="1"/>
</dbReference>
<organism evidence="3 4">
    <name type="scientific">Stieleria varia</name>
    <dbReference type="NCBI Taxonomy" id="2528005"/>
    <lineage>
        <taxon>Bacteria</taxon>
        <taxon>Pseudomonadati</taxon>
        <taxon>Planctomycetota</taxon>
        <taxon>Planctomycetia</taxon>
        <taxon>Pirellulales</taxon>
        <taxon>Pirellulaceae</taxon>
        <taxon>Stieleria</taxon>
    </lineage>
</organism>
<dbReference type="InterPro" id="IPR050312">
    <property type="entry name" value="IolE/XylAMocC-like"/>
</dbReference>